<evidence type="ECO:0000313" key="2">
    <source>
        <dbReference type="EMBL" id="AYQ18922.1"/>
    </source>
</evidence>
<keyword evidence="1" id="KW-0472">Membrane</keyword>
<dbReference type="EMBL" id="KY941926">
    <property type="protein sequence ID" value="AYQ18922.1"/>
    <property type="molecule type" value="Genomic_DNA"/>
</dbReference>
<dbReference type="GeneID" id="38460487"/>
<gene>
    <name evidence="2" type="primary">ATP8</name>
</gene>
<evidence type="ECO:0000256" key="1">
    <source>
        <dbReference type="SAM" id="Phobius"/>
    </source>
</evidence>
<keyword evidence="1" id="KW-0812">Transmembrane</keyword>
<dbReference type="RefSeq" id="YP_009539802.1">
    <property type="nucleotide sequence ID" value="NC_039949.1"/>
</dbReference>
<keyword evidence="2" id="KW-0496">Mitochondrion</keyword>
<geneLocation type="mitochondrion" evidence="2"/>
<keyword evidence="1" id="KW-1133">Transmembrane helix</keyword>
<name>A0A3G3FWE1_9HYME</name>
<reference evidence="2" key="1">
    <citation type="journal article" date="2018" name="Zookeys">
        <title>The complete mitochondrial genome of Orancistrocerus aterrimus aterrimus and comparative analysis in the family Vespidae (Hymenoptera, Vespidae, Eumeninae).</title>
        <authorList>
            <person name="Zhang Q."/>
            <person name="Huang P."/>
            <person name="Chen B."/>
            <person name="Li T.-J."/>
        </authorList>
    </citation>
    <scope>NUCLEOTIDE SEQUENCE</scope>
</reference>
<organism evidence="2">
    <name type="scientific">Orancistrocerus aterrimus</name>
    <dbReference type="NCBI Taxonomy" id="2485977"/>
    <lineage>
        <taxon>Eukaryota</taxon>
        <taxon>Metazoa</taxon>
        <taxon>Ecdysozoa</taxon>
        <taxon>Arthropoda</taxon>
        <taxon>Hexapoda</taxon>
        <taxon>Insecta</taxon>
        <taxon>Pterygota</taxon>
        <taxon>Neoptera</taxon>
        <taxon>Endopterygota</taxon>
        <taxon>Hymenoptera</taxon>
        <taxon>Apocrita</taxon>
        <taxon>Aculeata</taxon>
        <taxon>Vespoidea</taxon>
        <taxon>Vespidae</taxon>
        <taxon>Eumeninae</taxon>
        <taxon>Orancistrocerus</taxon>
    </lineage>
</organism>
<dbReference type="AlphaFoldDB" id="A0A3G3FWE1"/>
<accession>A0A3G3FWE1</accession>
<protein>
    <submittedName>
        <fullName evidence="2">ATP synthase F0 subunit 8</fullName>
    </submittedName>
</protein>
<proteinExistence type="predicted"/>
<sequence>MPQLSPLKWFYLYIITLMWMIITFIKLNFLFSIYPPMIKKNITKFNFNLKF</sequence>
<feature type="transmembrane region" description="Helical" evidence="1">
    <location>
        <begin position="12"/>
        <end position="34"/>
    </location>
</feature>
<dbReference type="CTD" id="4509"/>